<proteinExistence type="inferred from homology"/>
<evidence type="ECO:0000256" key="3">
    <source>
        <dbReference type="ARBA" id="ARBA00023295"/>
    </source>
</evidence>
<dbReference type="GO" id="GO:0005829">
    <property type="term" value="C:cytosol"/>
    <property type="evidence" value="ECO:0007669"/>
    <property type="project" value="TreeGrafter"/>
</dbReference>
<evidence type="ECO:0000256" key="4">
    <source>
        <dbReference type="RuleBase" id="RU003690"/>
    </source>
</evidence>
<protein>
    <submittedName>
        <fullName evidence="5">Glycosyl hydrolase</fullName>
    </submittedName>
</protein>
<keyword evidence="6" id="KW-1185">Reference proteome</keyword>
<dbReference type="InterPro" id="IPR017853">
    <property type="entry name" value="GH"/>
</dbReference>
<comment type="similarity">
    <text evidence="1 4">Belongs to the glycosyl hydrolase 1 family.</text>
</comment>
<dbReference type="PROSITE" id="PS00653">
    <property type="entry name" value="GLYCOSYL_HYDROL_F1_2"/>
    <property type="match status" value="1"/>
</dbReference>
<dbReference type="Pfam" id="PF00232">
    <property type="entry name" value="Glyco_hydro_1"/>
    <property type="match status" value="1"/>
</dbReference>
<gene>
    <name evidence="5" type="ORF">XA3_13890</name>
</gene>
<keyword evidence="2 5" id="KW-0378">Hydrolase</keyword>
<dbReference type="Gene3D" id="3.20.20.80">
    <property type="entry name" value="Glycosidases"/>
    <property type="match status" value="1"/>
</dbReference>
<evidence type="ECO:0000256" key="2">
    <source>
        <dbReference type="ARBA" id="ARBA00022801"/>
    </source>
</evidence>
<dbReference type="InterPro" id="IPR033132">
    <property type="entry name" value="GH_1_N_CS"/>
</dbReference>
<dbReference type="AlphaFoldDB" id="A0AAU9D603"/>
<evidence type="ECO:0000256" key="1">
    <source>
        <dbReference type="ARBA" id="ARBA00010838"/>
    </source>
</evidence>
<dbReference type="PANTHER" id="PTHR10353">
    <property type="entry name" value="GLYCOSYL HYDROLASE"/>
    <property type="match status" value="1"/>
</dbReference>
<dbReference type="FunFam" id="3.20.20.80:FF:000004">
    <property type="entry name" value="Beta-glucosidase 6-phospho-beta-glucosidase"/>
    <property type="match status" value="1"/>
</dbReference>
<dbReference type="PRINTS" id="PR00131">
    <property type="entry name" value="GLHYDRLASE1"/>
</dbReference>
<dbReference type="RefSeq" id="WP_317634769.1">
    <property type="nucleotide sequence ID" value="NZ_AP026802.1"/>
</dbReference>
<organism evidence="5 6">
    <name type="scientific">Xylocopilactobacillus apicola</name>
    <dbReference type="NCBI Taxonomy" id="2932184"/>
    <lineage>
        <taxon>Bacteria</taxon>
        <taxon>Bacillati</taxon>
        <taxon>Bacillota</taxon>
        <taxon>Bacilli</taxon>
        <taxon>Lactobacillales</taxon>
        <taxon>Lactobacillaceae</taxon>
        <taxon>Xylocopilactobacillus</taxon>
    </lineage>
</organism>
<reference evidence="5 6" key="1">
    <citation type="journal article" date="2023" name="Microbiol. Spectr.">
        <title>Symbiosis of Carpenter Bees with Uncharacterized Lactic Acid Bacteria Showing NAD Auxotrophy.</title>
        <authorList>
            <person name="Kawasaki S."/>
            <person name="Ozawa K."/>
            <person name="Mori T."/>
            <person name="Yamamoto A."/>
            <person name="Ito M."/>
            <person name="Ohkuma M."/>
            <person name="Sakamoto M."/>
            <person name="Matsutani M."/>
        </authorList>
    </citation>
    <scope>NUCLEOTIDE SEQUENCE [LARGE SCALE GENOMIC DNA]</scope>
    <source>
        <strain evidence="5 6">XA3</strain>
    </source>
</reference>
<name>A0AAU9D603_9LACO</name>
<dbReference type="PANTHER" id="PTHR10353:SF122">
    <property type="entry name" value="6-PHOSPHO-BETA-GLUCOSIDASE ASCB-RELATED"/>
    <property type="match status" value="1"/>
</dbReference>
<evidence type="ECO:0000313" key="5">
    <source>
        <dbReference type="EMBL" id="BDR58948.1"/>
    </source>
</evidence>
<dbReference type="SUPFAM" id="SSF51445">
    <property type="entry name" value="(Trans)glycosidases"/>
    <property type="match status" value="1"/>
</dbReference>
<dbReference type="GO" id="GO:0008422">
    <property type="term" value="F:beta-glucosidase activity"/>
    <property type="evidence" value="ECO:0007669"/>
    <property type="project" value="TreeGrafter"/>
</dbReference>
<sequence length="456" mass="52385">MSLNKDFYWGASSSAFQIEGANRADGKGLSTVDVRPVKTGIADTSVAADFYHNWREDISLMDKLGINAFRLSISWSRIYPTGNGELNNDGLAFYDRVIDCLLDHNIEPIITINHFDMPQALIDQYNGWLSRKSVEDFARYTKTLFLHFGDRVKTWLTINEPLMLMYNPGYNGSHYDRADETTSSNFLILHHILLAEKYAFKLCHQLIKNGKIAPVSAFQNVYPLSSEYEDVSAALTAESILSYWALDVAVKGSYPKTTYERLNKLGLAPKVSHADEIIFQMDVPDFIAFNYYSSIHVGGYHQTEKFIPPFFNFPLFSVDMGEERKTAKWSAMSSDSNGLVMSARKLFDRYQIPLMITENGFADTEEPDDSKKINDQERIKYLQEHVSACQEILGLEIPLKGYFVWSFLDSLSGREGYSKRYGLVYVNRDDQDLRDMKRIPKQSFYWYQDFIKSQNN</sequence>
<evidence type="ECO:0000313" key="6">
    <source>
        <dbReference type="Proteomes" id="UP001321861"/>
    </source>
</evidence>
<dbReference type="EMBL" id="AP026802">
    <property type="protein sequence ID" value="BDR58948.1"/>
    <property type="molecule type" value="Genomic_DNA"/>
</dbReference>
<dbReference type="InterPro" id="IPR001360">
    <property type="entry name" value="Glyco_hydro_1"/>
</dbReference>
<dbReference type="GO" id="GO:0016052">
    <property type="term" value="P:carbohydrate catabolic process"/>
    <property type="evidence" value="ECO:0007669"/>
    <property type="project" value="TreeGrafter"/>
</dbReference>
<accession>A0AAU9D603</accession>
<dbReference type="Proteomes" id="UP001321861">
    <property type="component" value="Chromosome"/>
</dbReference>
<dbReference type="KEGG" id="xap:XA3_13890"/>
<keyword evidence="3" id="KW-0326">Glycosidase</keyword>